<dbReference type="Pfam" id="PF00005">
    <property type="entry name" value="ABC_tran"/>
    <property type="match status" value="1"/>
</dbReference>
<dbReference type="Proteomes" id="UP000184287">
    <property type="component" value="Unassembled WGS sequence"/>
</dbReference>
<keyword evidence="2" id="KW-0813">Transport</keyword>
<proteinExistence type="inferred from homology"/>
<accession>A0A1M4UNU0</accession>
<dbReference type="SMART" id="SM00382">
    <property type="entry name" value="AAA"/>
    <property type="match status" value="1"/>
</dbReference>
<evidence type="ECO:0000256" key="1">
    <source>
        <dbReference type="ARBA" id="ARBA00005417"/>
    </source>
</evidence>
<dbReference type="PROSITE" id="PS50893">
    <property type="entry name" value="ABC_TRANSPORTER_2"/>
    <property type="match status" value="1"/>
</dbReference>
<evidence type="ECO:0000313" key="6">
    <source>
        <dbReference type="EMBL" id="SHE58431.1"/>
    </source>
</evidence>
<sequence>MAYRLQINQVSKSYSNSSRKALDNVSLNISNGLFGLLGPNGAGKSSLMRTLATLQRPDSGQVFFSGSDIHLNPQELRSQLGYLPQDFGVYPRVSAIDLLDHLALLKGLLNKRERRQQVMALLQQTNLYEYRNQAVSTFSGGMRQRFGIAQALLGNPQLIIVDEPTAGLDPQERNRFHDLLSEIGEQVVVILSTHIVEDVKDLCPEMAIMAQGKVILQGKPAVLTETLKGQVWRKTVSREVAKVYQSSLNIISSKSLMGNTQLHVWAESCPDTGFEAFNPGMEELYFSTLFGAQC</sequence>
<dbReference type="InterPro" id="IPR017871">
    <property type="entry name" value="ABC_transporter-like_CS"/>
</dbReference>
<evidence type="ECO:0000313" key="7">
    <source>
        <dbReference type="Proteomes" id="UP000184287"/>
    </source>
</evidence>
<dbReference type="OrthoDB" id="9785229at2"/>
<reference evidence="7" key="1">
    <citation type="submission" date="2016-11" db="EMBL/GenBank/DDBJ databases">
        <authorList>
            <person name="Varghese N."/>
            <person name="Submissions S."/>
        </authorList>
    </citation>
    <scope>NUCLEOTIDE SEQUENCE [LARGE SCALE GENOMIC DNA]</scope>
    <source>
        <strain evidence="7">DSM 16990</strain>
    </source>
</reference>
<gene>
    <name evidence="6" type="ORF">SAMN04488522_101634</name>
</gene>
<protein>
    <submittedName>
        <fullName evidence="6">ABC-type multidrug transport system, ATPase component</fullName>
    </submittedName>
</protein>
<dbReference type="SUPFAM" id="SSF52540">
    <property type="entry name" value="P-loop containing nucleoside triphosphate hydrolases"/>
    <property type="match status" value="1"/>
</dbReference>
<feature type="domain" description="ABC transporter" evidence="5">
    <location>
        <begin position="5"/>
        <end position="236"/>
    </location>
</feature>
<dbReference type="InterPro" id="IPR027417">
    <property type="entry name" value="P-loop_NTPase"/>
</dbReference>
<organism evidence="6 7">
    <name type="scientific">Pedobacter caeni</name>
    <dbReference type="NCBI Taxonomy" id="288992"/>
    <lineage>
        <taxon>Bacteria</taxon>
        <taxon>Pseudomonadati</taxon>
        <taxon>Bacteroidota</taxon>
        <taxon>Sphingobacteriia</taxon>
        <taxon>Sphingobacteriales</taxon>
        <taxon>Sphingobacteriaceae</taxon>
        <taxon>Pedobacter</taxon>
    </lineage>
</organism>
<dbReference type="PROSITE" id="PS00211">
    <property type="entry name" value="ABC_TRANSPORTER_1"/>
    <property type="match status" value="1"/>
</dbReference>
<evidence type="ECO:0000256" key="3">
    <source>
        <dbReference type="ARBA" id="ARBA00022741"/>
    </source>
</evidence>
<dbReference type="Gene3D" id="3.40.50.300">
    <property type="entry name" value="P-loop containing nucleotide triphosphate hydrolases"/>
    <property type="match status" value="1"/>
</dbReference>
<dbReference type="CDD" id="cd03264">
    <property type="entry name" value="ABC_drug_resistance_like"/>
    <property type="match status" value="1"/>
</dbReference>
<dbReference type="RefSeq" id="WP_073227281.1">
    <property type="nucleotide sequence ID" value="NZ_FQUQ01000001.1"/>
</dbReference>
<keyword evidence="4" id="KW-0067">ATP-binding</keyword>
<dbReference type="InterPro" id="IPR003439">
    <property type="entry name" value="ABC_transporter-like_ATP-bd"/>
</dbReference>
<dbReference type="InterPro" id="IPR003593">
    <property type="entry name" value="AAA+_ATPase"/>
</dbReference>
<dbReference type="STRING" id="288992.SAMN04488522_101634"/>
<dbReference type="GO" id="GO:0005524">
    <property type="term" value="F:ATP binding"/>
    <property type="evidence" value="ECO:0007669"/>
    <property type="project" value="UniProtKB-KW"/>
</dbReference>
<evidence type="ECO:0000256" key="2">
    <source>
        <dbReference type="ARBA" id="ARBA00022448"/>
    </source>
</evidence>
<dbReference type="GO" id="GO:0016887">
    <property type="term" value="F:ATP hydrolysis activity"/>
    <property type="evidence" value="ECO:0007669"/>
    <property type="project" value="InterPro"/>
</dbReference>
<dbReference type="PANTHER" id="PTHR43335">
    <property type="entry name" value="ABC TRANSPORTER, ATP-BINDING PROTEIN"/>
    <property type="match status" value="1"/>
</dbReference>
<name>A0A1M4UNU0_9SPHI</name>
<dbReference type="EMBL" id="FQUQ01000001">
    <property type="protein sequence ID" value="SHE58431.1"/>
    <property type="molecule type" value="Genomic_DNA"/>
</dbReference>
<evidence type="ECO:0000256" key="4">
    <source>
        <dbReference type="ARBA" id="ARBA00022840"/>
    </source>
</evidence>
<keyword evidence="3" id="KW-0547">Nucleotide-binding</keyword>
<evidence type="ECO:0000259" key="5">
    <source>
        <dbReference type="PROSITE" id="PS50893"/>
    </source>
</evidence>
<comment type="similarity">
    <text evidence="1">Belongs to the ABC transporter superfamily.</text>
</comment>
<keyword evidence="7" id="KW-1185">Reference proteome</keyword>
<dbReference type="PANTHER" id="PTHR43335:SF2">
    <property type="entry name" value="ABC TRANSPORTER, ATP-BINDING PROTEIN"/>
    <property type="match status" value="1"/>
</dbReference>
<dbReference type="AlphaFoldDB" id="A0A1M4UNU0"/>